<evidence type="ECO:0000256" key="3">
    <source>
        <dbReference type="SAM" id="MobiDB-lite"/>
    </source>
</evidence>
<dbReference type="Gene3D" id="3.40.50.720">
    <property type="entry name" value="NAD(P)-binding Rossmann-like Domain"/>
    <property type="match status" value="2"/>
</dbReference>
<dbReference type="RefSeq" id="WP_310381328.1">
    <property type="nucleotide sequence ID" value="NZ_JAVDQL010000001.1"/>
</dbReference>
<dbReference type="InterPro" id="IPR020904">
    <property type="entry name" value="Sc_DH/Rdtase_CS"/>
</dbReference>
<comment type="similarity">
    <text evidence="1">Belongs to the short-chain dehydrogenases/reductases (SDR) family.</text>
</comment>
<reference evidence="4 5" key="1">
    <citation type="submission" date="2021-01" db="EMBL/GenBank/DDBJ databases">
        <title>Whole genome shotgun sequence of Actinoplanes couchii NBRC 106145.</title>
        <authorList>
            <person name="Komaki H."/>
            <person name="Tamura T."/>
        </authorList>
    </citation>
    <scope>NUCLEOTIDE SEQUENCE [LARGE SCALE GENOMIC DNA]</scope>
    <source>
        <strain evidence="4 5">NBRC 106145</strain>
    </source>
</reference>
<gene>
    <name evidence="4" type="ORF">Aco03nite_019540</name>
</gene>
<feature type="compositionally biased region" description="Basic and acidic residues" evidence="3">
    <location>
        <begin position="87"/>
        <end position="98"/>
    </location>
</feature>
<protein>
    <recommendedName>
        <fullName evidence="6">Short-chain dehydrogenase/reductase SDR</fullName>
    </recommendedName>
</protein>
<organism evidence="4 5">
    <name type="scientific">Actinoplanes couchii</name>
    <dbReference type="NCBI Taxonomy" id="403638"/>
    <lineage>
        <taxon>Bacteria</taxon>
        <taxon>Bacillati</taxon>
        <taxon>Actinomycetota</taxon>
        <taxon>Actinomycetes</taxon>
        <taxon>Micromonosporales</taxon>
        <taxon>Micromonosporaceae</taxon>
        <taxon>Actinoplanes</taxon>
    </lineage>
</organism>
<evidence type="ECO:0000313" key="4">
    <source>
        <dbReference type="EMBL" id="GID53550.1"/>
    </source>
</evidence>
<dbReference type="PANTHER" id="PTHR24321">
    <property type="entry name" value="DEHYDROGENASES, SHORT CHAIN"/>
    <property type="match status" value="1"/>
</dbReference>
<name>A0ABQ3X587_9ACTN</name>
<accession>A0ABQ3X587</accession>
<dbReference type="PRINTS" id="PR00080">
    <property type="entry name" value="SDRFAMILY"/>
</dbReference>
<dbReference type="PANTHER" id="PTHR24321:SF8">
    <property type="entry name" value="ESTRADIOL 17-BETA-DEHYDROGENASE 8-RELATED"/>
    <property type="match status" value="1"/>
</dbReference>
<dbReference type="InterPro" id="IPR036291">
    <property type="entry name" value="NAD(P)-bd_dom_sf"/>
</dbReference>
<evidence type="ECO:0000256" key="2">
    <source>
        <dbReference type="ARBA" id="ARBA00023002"/>
    </source>
</evidence>
<dbReference type="PRINTS" id="PR00081">
    <property type="entry name" value="GDHRDH"/>
</dbReference>
<dbReference type="Pfam" id="PF13561">
    <property type="entry name" value="adh_short_C2"/>
    <property type="match status" value="1"/>
</dbReference>
<dbReference type="InterPro" id="IPR002347">
    <property type="entry name" value="SDR_fam"/>
</dbReference>
<comment type="caution">
    <text evidence="4">The sequence shown here is derived from an EMBL/GenBank/DDBJ whole genome shotgun (WGS) entry which is preliminary data.</text>
</comment>
<keyword evidence="5" id="KW-1185">Reference proteome</keyword>
<dbReference type="PROSITE" id="PS00061">
    <property type="entry name" value="ADH_SHORT"/>
    <property type="match status" value="1"/>
</dbReference>
<dbReference type="Proteomes" id="UP000612282">
    <property type="component" value="Unassembled WGS sequence"/>
</dbReference>
<evidence type="ECO:0008006" key="6">
    <source>
        <dbReference type="Google" id="ProtNLM"/>
    </source>
</evidence>
<keyword evidence="2" id="KW-0560">Oxidoreductase</keyword>
<dbReference type="EMBL" id="BOMG01000032">
    <property type="protein sequence ID" value="GID53550.1"/>
    <property type="molecule type" value="Genomic_DNA"/>
</dbReference>
<sequence length="325" mass="33542">MRFSGQTVLITGGTGGMGSSHARAYHAEGANVIIGVRTSADDPNRSSVRTSTDDPIRSGVPSRAGDPIRSGVRSGADDPIRTGVRSGADDSVRSEQQRRLGRNGALPGVPLDLAAELGERAMAVRLDVTSEADWAGAVSAAEQRFGSVTILVNNAGVQNPPATVESTDRQTWDRTLATNVTGQFLGIRAVTPSMRRAGGGVIVNIGSTMAYGGTAMYAPYVAAKWAIRGLTSSAALELARDGIRVNALHPGVVDTRLISEPAGPGARPIADFYDPSPFAVPRLGTPTDITEALLYLTSPAAAFMTGTDLIIDGGLLLGPALPAAA</sequence>
<feature type="region of interest" description="Disordered" evidence="3">
    <location>
        <begin position="37"/>
        <end position="105"/>
    </location>
</feature>
<evidence type="ECO:0000313" key="5">
    <source>
        <dbReference type="Proteomes" id="UP000612282"/>
    </source>
</evidence>
<evidence type="ECO:0000256" key="1">
    <source>
        <dbReference type="ARBA" id="ARBA00006484"/>
    </source>
</evidence>
<dbReference type="SUPFAM" id="SSF51735">
    <property type="entry name" value="NAD(P)-binding Rossmann-fold domains"/>
    <property type="match status" value="1"/>
</dbReference>
<proteinExistence type="inferred from homology"/>